<dbReference type="EMBL" id="JAPXFL010000009">
    <property type="protein sequence ID" value="KAK9502134.1"/>
    <property type="molecule type" value="Genomic_DNA"/>
</dbReference>
<comment type="caution">
    <text evidence="2">The sequence shown here is derived from an EMBL/GenBank/DDBJ whole genome shotgun (WGS) entry which is preliminary data.</text>
</comment>
<dbReference type="PANTHER" id="PTHR46145">
    <property type="entry name" value="HEPARANASE"/>
    <property type="match status" value="1"/>
</dbReference>
<dbReference type="SUPFAM" id="SSF51445">
    <property type="entry name" value="(Trans)glycosidases"/>
    <property type="match status" value="1"/>
</dbReference>
<accession>A0AAW1D0P6</accession>
<reference evidence="2 3" key="1">
    <citation type="submission" date="2022-12" db="EMBL/GenBank/DDBJ databases">
        <title>Chromosome-level genome assembly of true bugs.</title>
        <authorList>
            <person name="Ma L."/>
            <person name="Li H."/>
        </authorList>
    </citation>
    <scope>NUCLEOTIDE SEQUENCE [LARGE SCALE GENOMIC DNA]</scope>
    <source>
        <strain evidence="2">Lab_2022b</strain>
    </source>
</reference>
<dbReference type="InterPro" id="IPR017853">
    <property type="entry name" value="GH"/>
</dbReference>
<proteinExistence type="predicted"/>
<feature type="chain" id="PRO_5043486248" evidence="1">
    <location>
        <begin position="21"/>
        <end position="159"/>
    </location>
</feature>
<protein>
    <submittedName>
        <fullName evidence="2">Uncharacterized protein</fullName>
    </submittedName>
</protein>
<name>A0AAW1D0P6_9HEMI</name>
<keyword evidence="1" id="KW-0732">Signal</keyword>
<dbReference type="AlphaFoldDB" id="A0AAW1D0P6"/>
<gene>
    <name evidence="2" type="ORF">O3M35_012725</name>
</gene>
<evidence type="ECO:0000256" key="1">
    <source>
        <dbReference type="SAM" id="SignalP"/>
    </source>
</evidence>
<dbReference type="Gene3D" id="3.20.20.80">
    <property type="entry name" value="Glycosidases"/>
    <property type="match status" value="1"/>
</dbReference>
<dbReference type="GO" id="GO:0031012">
    <property type="term" value="C:extracellular matrix"/>
    <property type="evidence" value="ECO:0007669"/>
    <property type="project" value="TreeGrafter"/>
</dbReference>
<keyword evidence="3" id="KW-1185">Reference proteome</keyword>
<dbReference type="Proteomes" id="UP001461498">
    <property type="component" value="Unassembled WGS sequence"/>
</dbReference>
<dbReference type="GO" id="GO:0005615">
    <property type="term" value="C:extracellular space"/>
    <property type="evidence" value="ECO:0007669"/>
    <property type="project" value="TreeGrafter"/>
</dbReference>
<organism evidence="2 3">
    <name type="scientific">Rhynocoris fuscipes</name>
    <dbReference type="NCBI Taxonomy" id="488301"/>
    <lineage>
        <taxon>Eukaryota</taxon>
        <taxon>Metazoa</taxon>
        <taxon>Ecdysozoa</taxon>
        <taxon>Arthropoda</taxon>
        <taxon>Hexapoda</taxon>
        <taxon>Insecta</taxon>
        <taxon>Pterygota</taxon>
        <taxon>Neoptera</taxon>
        <taxon>Paraneoptera</taxon>
        <taxon>Hemiptera</taxon>
        <taxon>Heteroptera</taxon>
        <taxon>Panheteroptera</taxon>
        <taxon>Cimicomorpha</taxon>
        <taxon>Reduviidae</taxon>
        <taxon>Harpactorinae</taxon>
        <taxon>Harpactorini</taxon>
        <taxon>Rhynocoris</taxon>
    </lineage>
</organism>
<feature type="signal peptide" evidence="1">
    <location>
        <begin position="1"/>
        <end position="20"/>
    </location>
</feature>
<evidence type="ECO:0000313" key="3">
    <source>
        <dbReference type="Proteomes" id="UP001461498"/>
    </source>
</evidence>
<evidence type="ECO:0000313" key="2">
    <source>
        <dbReference type="EMBL" id="KAK9502134.1"/>
    </source>
</evidence>
<sequence length="159" mass="17899">MDWRWLMILLTAVYCRKVFASKEVTTQINTKKLIHYLPDRFLSMTIDPFTILAAGPLSSESMNMAKALSPGLVRIGGKGTNILKFGKEFMKDDNTITEIQWRSVNNFVKDAGLDMILSLNPTSRLNGGWDSSNSVDLIAFSEKEGFDVAWQFGYGNYTI</sequence>
<dbReference type="PANTHER" id="PTHR46145:SF4">
    <property type="entry name" value="HEPARANASE"/>
    <property type="match status" value="1"/>
</dbReference>